<proteinExistence type="predicted"/>
<dbReference type="CDD" id="cd06222">
    <property type="entry name" value="RNase_H_like"/>
    <property type="match status" value="1"/>
</dbReference>
<protein>
    <submittedName>
        <fullName evidence="3">Dynamin-related protein 4C-like</fullName>
    </submittedName>
</protein>
<sequence>MASIALNMIWDERNRKKFTKHRQDMSRLWLRAAAAWDEIVDMTVMNSEHVSWTKSEPSWTKMNTDARTCSGGVIGGLVRDSFGACMADFVEPKSFPQDPILLEAMAIFRGMEVACEAGVRILVVETDSKPRMRHVYGVWRRRGHRGGFNDREEERGRGGGDGEDLVADRDSNDEDGGEEVLVTTLWRIQEAAVVIEDDPNVGSGEGFENIDNQNELYSFGALSRNPLSQTHIRFPKPFLWFVVLTAATASGDGERRLRRRVVLTAATCKYATTLALALALLSVVRGALSFVFCVCVCVHSDACSEETNTPISPSRILCSLCFLWPRVLSLTMFPSKAGEISSGSSIPHLLLLYSLSTILLSFPLRQHRHVINQAFDLKMRMVAYWKIVLRRLVDTIALHMQLSISNLVNKELEKEISHEVLSPNQFGIERLLEESPSVAGKRHKLMRSVKVLKESKEVVTNIMDIISS</sequence>
<keyword evidence="4" id="KW-1185">Reference proteome</keyword>
<dbReference type="InterPro" id="IPR020850">
    <property type="entry name" value="GED_dom"/>
</dbReference>
<dbReference type="InterPro" id="IPR052929">
    <property type="entry name" value="RNase_H-like_EbsB-rel"/>
</dbReference>
<dbReference type="Gene3D" id="1.20.120.1240">
    <property type="entry name" value="Dynamin, middle domain"/>
    <property type="match status" value="1"/>
</dbReference>
<dbReference type="Proteomes" id="UP000634136">
    <property type="component" value="Unassembled WGS sequence"/>
</dbReference>
<dbReference type="GO" id="GO:0004523">
    <property type="term" value="F:RNA-DNA hybrid ribonuclease activity"/>
    <property type="evidence" value="ECO:0007669"/>
    <property type="project" value="InterPro"/>
</dbReference>
<evidence type="ECO:0000313" key="4">
    <source>
        <dbReference type="Proteomes" id="UP000634136"/>
    </source>
</evidence>
<dbReference type="InterPro" id="IPR002156">
    <property type="entry name" value="RNaseH_domain"/>
</dbReference>
<reference evidence="3" key="1">
    <citation type="submission" date="2020-09" db="EMBL/GenBank/DDBJ databases">
        <title>Genome-Enabled Discovery of Anthraquinone Biosynthesis in Senna tora.</title>
        <authorList>
            <person name="Kang S.-H."/>
            <person name="Pandey R.P."/>
            <person name="Lee C.-M."/>
            <person name="Sim J.-S."/>
            <person name="Jeong J.-T."/>
            <person name="Choi B.-S."/>
            <person name="Jung M."/>
            <person name="Ginzburg D."/>
            <person name="Zhao K."/>
            <person name="Won S.Y."/>
            <person name="Oh T.-J."/>
            <person name="Yu Y."/>
            <person name="Kim N.-H."/>
            <person name="Lee O.R."/>
            <person name="Lee T.-H."/>
            <person name="Bashyal P."/>
            <person name="Kim T.-S."/>
            <person name="Lee W.-H."/>
            <person name="Kawkins C."/>
            <person name="Kim C.-K."/>
            <person name="Kim J.S."/>
            <person name="Ahn B.O."/>
            <person name="Rhee S.Y."/>
            <person name="Sohng J.K."/>
        </authorList>
    </citation>
    <scope>NUCLEOTIDE SEQUENCE</scope>
    <source>
        <tissue evidence="3">Leaf</tissue>
    </source>
</reference>
<dbReference type="SMART" id="SM00302">
    <property type="entry name" value="GED"/>
    <property type="match status" value="1"/>
</dbReference>
<dbReference type="InterPro" id="IPR044730">
    <property type="entry name" value="RNase_H-like_dom_plant"/>
</dbReference>
<dbReference type="PROSITE" id="PS51388">
    <property type="entry name" value="GED"/>
    <property type="match status" value="1"/>
</dbReference>
<feature type="compositionally biased region" description="Basic and acidic residues" evidence="1">
    <location>
        <begin position="147"/>
        <end position="170"/>
    </location>
</feature>
<evidence type="ECO:0000259" key="2">
    <source>
        <dbReference type="PROSITE" id="PS51388"/>
    </source>
</evidence>
<dbReference type="PANTHER" id="PTHR47074">
    <property type="entry name" value="BNAC02G40300D PROTEIN"/>
    <property type="match status" value="1"/>
</dbReference>
<dbReference type="AlphaFoldDB" id="A0A834TFJ0"/>
<evidence type="ECO:0000313" key="3">
    <source>
        <dbReference type="EMBL" id="KAF7821232.1"/>
    </source>
</evidence>
<feature type="region of interest" description="Disordered" evidence="1">
    <location>
        <begin position="147"/>
        <end position="176"/>
    </location>
</feature>
<name>A0A834TFJ0_9FABA</name>
<dbReference type="GO" id="GO:0005525">
    <property type="term" value="F:GTP binding"/>
    <property type="evidence" value="ECO:0007669"/>
    <property type="project" value="InterPro"/>
</dbReference>
<dbReference type="OrthoDB" id="1938822at2759"/>
<gene>
    <name evidence="3" type="ORF">G2W53_026687</name>
</gene>
<accession>A0A834TFJ0</accession>
<evidence type="ECO:0000256" key="1">
    <source>
        <dbReference type="SAM" id="MobiDB-lite"/>
    </source>
</evidence>
<dbReference type="EMBL" id="JAAIUW010000008">
    <property type="protein sequence ID" value="KAF7821232.1"/>
    <property type="molecule type" value="Genomic_DNA"/>
</dbReference>
<dbReference type="Pfam" id="PF13456">
    <property type="entry name" value="RVT_3"/>
    <property type="match status" value="1"/>
</dbReference>
<dbReference type="GO" id="GO:0003924">
    <property type="term" value="F:GTPase activity"/>
    <property type="evidence" value="ECO:0007669"/>
    <property type="project" value="InterPro"/>
</dbReference>
<feature type="domain" description="GED" evidence="2">
    <location>
        <begin position="374"/>
        <end position="467"/>
    </location>
</feature>
<comment type="caution">
    <text evidence="3">The sequence shown here is derived from an EMBL/GenBank/DDBJ whole genome shotgun (WGS) entry which is preliminary data.</text>
</comment>
<organism evidence="3 4">
    <name type="scientific">Senna tora</name>
    <dbReference type="NCBI Taxonomy" id="362788"/>
    <lineage>
        <taxon>Eukaryota</taxon>
        <taxon>Viridiplantae</taxon>
        <taxon>Streptophyta</taxon>
        <taxon>Embryophyta</taxon>
        <taxon>Tracheophyta</taxon>
        <taxon>Spermatophyta</taxon>
        <taxon>Magnoliopsida</taxon>
        <taxon>eudicotyledons</taxon>
        <taxon>Gunneridae</taxon>
        <taxon>Pentapetalae</taxon>
        <taxon>rosids</taxon>
        <taxon>fabids</taxon>
        <taxon>Fabales</taxon>
        <taxon>Fabaceae</taxon>
        <taxon>Caesalpinioideae</taxon>
        <taxon>Cassia clade</taxon>
        <taxon>Senna</taxon>
    </lineage>
</organism>
<dbReference type="GO" id="GO:0003676">
    <property type="term" value="F:nucleic acid binding"/>
    <property type="evidence" value="ECO:0007669"/>
    <property type="project" value="InterPro"/>
</dbReference>
<dbReference type="InterPro" id="IPR003130">
    <property type="entry name" value="GED"/>
</dbReference>
<dbReference type="Pfam" id="PF02212">
    <property type="entry name" value="GED"/>
    <property type="match status" value="1"/>
</dbReference>
<dbReference type="PANTHER" id="PTHR47074:SF73">
    <property type="entry name" value="OS04G0448401 PROTEIN"/>
    <property type="match status" value="1"/>
</dbReference>